<feature type="region of interest" description="Disordered" evidence="3">
    <location>
        <begin position="343"/>
        <end position="423"/>
    </location>
</feature>
<dbReference type="SMART" id="SM00360">
    <property type="entry name" value="RRM"/>
    <property type="match status" value="2"/>
</dbReference>
<feature type="region of interest" description="Disordered" evidence="3">
    <location>
        <begin position="1"/>
        <end position="52"/>
    </location>
</feature>
<feature type="compositionally biased region" description="Polar residues" evidence="3">
    <location>
        <begin position="1053"/>
        <end position="1066"/>
    </location>
</feature>
<evidence type="ECO:0000313" key="6">
    <source>
        <dbReference type="Proteomes" id="UP000310158"/>
    </source>
</evidence>
<dbReference type="InterPro" id="IPR012677">
    <property type="entry name" value="Nucleotide-bd_a/b_plait_sf"/>
</dbReference>
<feature type="domain" description="RRM" evidence="4">
    <location>
        <begin position="596"/>
        <end position="676"/>
    </location>
</feature>
<evidence type="ECO:0000313" key="5">
    <source>
        <dbReference type="EMBL" id="THH19048.1"/>
    </source>
</evidence>
<dbReference type="InterPro" id="IPR000504">
    <property type="entry name" value="RRM_dom"/>
</dbReference>
<name>A0A4S4M3T8_9AGAM</name>
<dbReference type="GO" id="GO:0003723">
    <property type="term" value="F:RNA binding"/>
    <property type="evidence" value="ECO:0007669"/>
    <property type="project" value="UniProtKB-UniRule"/>
</dbReference>
<feature type="region of interest" description="Disordered" evidence="3">
    <location>
        <begin position="765"/>
        <end position="806"/>
    </location>
</feature>
<reference evidence="5 6" key="1">
    <citation type="submission" date="2019-02" db="EMBL/GenBank/DDBJ databases">
        <title>Genome sequencing of the rare red list fungi Bondarzewia mesenterica.</title>
        <authorList>
            <person name="Buettner E."/>
            <person name="Kellner H."/>
        </authorList>
    </citation>
    <scope>NUCLEOTIDE SEQUENCE [LARGE SCALE GENOMIC DNA]</scope>
    <source>
        <strain evidence="5 6">DSM 108281</strain>
    </source>
</reference>
<evidence type="ECO:0000259" key="4">
    <source>
        <dbReference type="PROSITE" id="PS50102"/>
    </source>
</evidence>
<feature type="compositionally biased region" description="Polar residues" evidence="3">
    <location>
        <begin position="33"/>
        <end position="43"/>
    </location>
</feature>
<evidence type="ECO:0000256" key="2">
    <source>
        <dbReference type="PROSITE-ProRule" id="PRU00176"/>
    </source>
</evidence>
<feature type="compositionally biased region" description="Low complexity" evidence="3">
    <location>
        <begin position="18"/>
        <end position="32"/>
    </location>
</feature>
<evidence type="ECO:0000256" key="3">
    <source>
        <dbReference type="SAM" id="MobiDB-lite"/>
    </source>
</evidence>
<feature type="region of interest" description="Disordered" evidence="3">
    <location>
        <begin position="306"/>
        <end position="329"/>
    </location>
</feature>
<dbReference type="PANTHER" id="PTHR48027">
    <property type="entry name" value="HETEROGENEOUS NUCLEAR RIBONUCLEOPROTEIN 87F-RELATED"/>
    <property type="match status" value="1"/>
</dbReference>
<feature type="compositionally biased region" description="Polar residues" evidence="3">
    <location>
        <begin position="1089"/>
        <end position="1099"/>
    </location>
</feature>
<dbReference type="Gene3D" id="3.30.70.330">
    <property type="match status" value="2"/>
</dbReference>
<sequence length="1186" mass="127778">MPPKGSLRPRTWGTRFDSLTSASPPLTPPNNSISHTPSITSFGSPRVHSFAANTSPIPTAKRKEDKMPHDASVFVGSLPSHIEHQELTRLLSEHLSAHAEVKNIKVVRDAKGGRPRLASFRPSALNPLSLFLGRYLRYEQARALRTLLISYRTPVHPTDLRSPVAANGQREGPVELEPASAMRLWRPRGSKFVTILYNVDACQFDESLVQTPSLASNADIVRTPLDGAGLLIAPLSYDSDTIYKLASAFGPVEYFGLHESDQSRPQSEGPKALRAVPHLTVTWAHLPYSRPSFTTPLHQRLKEQTPYTAPNRAHRFSEPKPAGPQRPRAFTAGALLPHHMRESTMSTQASDVDCDTAAGTAGSPPSSRHSSSLHNEGVGALAEQSHTVQSPEEPAAAEWASMHHRRQPSSPTSPTAHRGQSAGAARSLLLPLRPRIHSGNSRSLIDEDVKKADEDVKDFSATHNERWNASLSWGESRMDSDEDSDDGRSSEPDFVYPTLSAPITPAKRRVAAADQPSSLKDQGVQTNLEVASLTEGYAADDKAPITPESAPSLISPDTPGFTYPPTPDSGSVVDPAIQMPTLNLDEEAAVKDLDPTTIFVGGLEMYGSNAWDENRVKGVFGKYGDIADVKVVRPLNKRSAFAFVRFSDADGAAQAVVQEHNRIYNGRQIRVQLRNSNHHYRTPWRFNGRGRGRGFAQRFPMNRPDFNFHHGVAADNIQSFSMEGMRQDQQFHMMNAYRGGVPVTGGANSSSSAVSSSYGGNIEPSSYVPSKAHTPDSSTAPHNITGPAPSAVDAAAPSTGNLAPPVPPAPGMAPPVMAYHAMPGVGFYPAQHWYPHPYHYPMPIMPGYHPGFSVPAPQNMQVPSGVENSNGVTGNEWCLSGMCCLLEEVYPAYPMVTAIQEPSKPNPAPPSDMQQLQPPLLPTGFIQGEDGLVPVYPPEALDQYMSNSGGQSQSQALTPALQPQPEGMRRSATMVAPGGWGHYPYPPPFYPVPGSGTAMARSQSLPGPGAIGAAPSWFSNPSFNMPPPAIMPPPAYPAVPPVGGAMPMTSYPTNGSLGSASGQTGWDNGVSPMKRQNHRRDRLSHPGHSAQNTSGNYSQHHFRNPPTRNSPGPSNRHVHPGGFVSMNNIVDYAGAADCQTEPHQPEGSGNRGVKASTSSPAQFEYAGSRHSVDHAAPVPQWNAARP</sequence>
<dbReference type="Pfam" id="PF00076">
    <property type="entry name" value="RRM_1"/>
    <property type="match status" value="1"/>
</dbReference>
<dbReference type="PROSITE" id="PS50102">
    <property type="entry name" value="RRM"/>
    <property type="match status" value="1"/>
</dbReference>
<dbReference type="EMBL" id="SGPL01000056">
    <property type="protein sequence ID" value="THH19048.1"/>
    <property type="molecule type" value="Genomic_DNA"/>
</dbReference>
<dbReference type="AlphaFoldDB" id="A0A4S4M3T8"/>
<evidence type="ECO:0000256" key="1">
    <source>
        <dbReference type="ARBA" id="ARBA00022884"/>
    </source>
</evidence>
<dbReference type="InterPro" id="IPR052462">
    <property type="entry name" value="SLIRP/GR-RBP-like"/>
</dbReference>
<organism evidence="5 6">
    <name type="scientific">Bondarzewia mesenterica</name>
    <dbReference type="NCBI Taxonomy" id="1095465"/>
    <lineage>
        <taxon>Eukaryota</taxon>
        <taxon>Fungi</taxon>
        <taxon>Dikarya</taxon>
        <taxon>Basidiomycota</taxon>
        <taxon>Agaricomycotina</taxon>
        <taxon>Agaricomycetes</taxon>
        <taxon>Russulales</taxon>
        <taxon>Bondarzewiaceae</taxon>
        <taxon>Bondarzewia</taxon>
    </lineage>
</organism>
<comment type="caution">
    <text evidence="5">The sequence shown here is derived from an EMBL/GenBank/DDBJ whole genome shotgun (WGS) entry which is preliminary data.</text>
</comment>
<proteinExistence type="predicted"/>
<feature type="region of interest" description="Disordered" evidence="3">
    <location>
        <begin position="946"/>
        <end position="966"/>
    </location>
</feature>
<feature type="compositionally biased region" description="Polar residues" evidence="3">
    <location>
        <begin position="946"/>
        <end position="957"/>
    </location>
</feature>
<feature type="compositionally biased region" description="Low complexity" evidence="3">
    <location>
        <begin position="787"/>
        <end position="798"/>
    </location>
</feature>
<accession>A0A4S4M3T8</accession>
<dbReference type="SUPFAM" id="SSF54928">
    <property type="entry name" value="RNA-binding domain, RBD"/>
    <property type="match status" value="1"/>
</dbReference>
<feature type="compositionally biased region" description="Low complexity" evidence="3">
    <location>
        <begin position="363"/>
        <end position="372"/>
    </location>
</feature>
<dbReference type="OrthoDB" id="410044at2759"/>
<gene>
    <name evidence="5" type="ORF">EW146_g2051</name>
</gene>
<feature type="region of interest" description="Disordered" evidence="3">
    <location>
        <begin position="473"/>
        <end position="499"/>
    </location>
</feature>
<protein>
    <recommendedName>
        <fullName evidence="4">RRM domain-containing protein</fullName>
    </recommendedName>
</protein>
<dbReference type="Proteomes" id="UP000310158">
    <property type="component" value="Unassembled WGS sequence"/>
</dbReference>
<feature type="region of interest" description="Disordered" evidence="3">
    <location>
        <begin position="1053"/>
        <end position="1125"/>
    </location>
</feature>
<keyword evidence="1 2" id="KW-0694">RNA-binding</keyword>
<feature type="region of interest" description="Disordered" evidence="3">
    <location>
        <begin position="1138"/>
        <end position="1186"/>
    </location>
</feature>
<keyword evidence="6" id="KW-1185">Reference proteome</keyword>
<dbReference type="InterPro" id="IPR035979">
    <property type="entry name" value="RBD_domain_sf"/>
</dbReference>